<evidence type="ECO:0008006" key="3">
    <source>
        <dbReference type="Google" id="ProtNLM"/>
    </source>
</evidence>
<evidence type="ECO:0000313" key="1">
    <source>
        <dbReference type="EMBL" id="OGY10591.1"/>
    </source>
</evidence>
<dbReference type="GO" id="GO:0016791">
    <property type="term" value="F:phosphatase activity"/>
    <property type="evidence" value="ECO:0007669"/>
    <property type="project" value="TreeGrafter"/>
</dbReference>
<dbReference type="NCBIfam" id="TIGR01484">
    <property type="entry name" value="HAD-SF-IIB"/>
    <property type="match status" value="1"/>
</dbReference>
<dbReference type="GO" id="GO:0000287">
    <property type="term" value="F:magnesium ion binding"/>
    <property type="evidence" value="ECO:0007669"/>
    <property type="project" value="TreeGrafter"/>
</dbReference>
<gene>
    <name evidence="1" type="ORF">A3F61_03830</name>
</gene>
<sequence length="257" mass="28971">MKPISQLSARDIENIKLISFDADGVAIERGTQVLEKDGVLTVKSKVISPSMLAKIGSLKERFRVNFSSGRNLLYLNYMFSPVLWVNASLQGENGLLTLINGEILQQAALTVDELKKLEDIRTDLVEYSRKNENIKGFEPKQFIISVHCRQPDLQIEEIVKKHDPEEEIAVNWISNEAYDIYLRRFNKGSGLRFLCDRLGITIEETMAIGNDPNDTPMVKIAGIGVTTDPTHMEAHYHTEGRLNLGGEEVVDKLLELM</sequence>
<organism evidence="1 2">
    <name type="scientific">Candidatus Blackburnbacteria bacterium RIFCSPHIGHO2_12_FULL_41_13b</name>
    <dbReference type="NCBI Taxonomy" id="1797517"/>
    <lineage>
        <taxon>Bacteria</taxon>
        <taxon>Candidatus Blackburniibacteriota</taxon>
    </lineage>
</organism>
<dbReference type="EMBL" id="MHCA01000053">
    <property type="protein sequence ID" value="OGY10591.1"/>
    <property type="molecule type" value="Genomic_DNA"/>
</dbReference>
<dbReference type="PANTHER" id="PTHR10000:SF8">
    <property type="entry name" value="HAD SUPERFAMILY HYDROLASE-LIKE, TYPE 3"/>
    <property type="match status" value="1"/>
</dbReference>
<comment type="caution">
    <text evidence="1">The sequence shown here is derived from an EMBL/GenBank/DDBJ whole genome shotgun (WGS) entry which is preliminary data.</text>
</comment>
<evidence type="ECO:0000313" key="2">
    <source>
        <dbReference type="Proteomes" id="UP000178272"/>
    </source>
</evidence>
<proteinExistence type="predicted"/>
<protein>
    <recommendedName>
        <fullName evidence="3">Sucrose phosphatase-like domain-containing protein</fullName>
    </recommendedName>
</protein>
<dbReference type="Gene3D" id="3.90.1070.10">
    <property type="match status" value="1"/>
</dbReference>
<reference evidence="1 2" key="1">
    <citation type="journal article" date="2016" name="Nat. Commun.">
        <title>Thousands of microbial genomes shed light on interconnected biogeochemical processes in an aquifer system.</title>
        <authorList>
            <person name="Anantharaman K."/>
            <person name="Brown C.T."/>
            <person name="Hug L.A."/>
            <person name="Sharon I."/>
            <person name="Castelle C.J."/>
            <person name="Probst A.J."/>
            <person name="Thomas B.C."/>
            <person name="Singh A."/>
            <person name="Wilkins M.J."/>
            <person name="Karaoz U."/>
            <person name="Brodie E.L."/>
            <person name="Williams K.H."/>
            <person name="Hubbard S.S."/>
            <person name="Banfield J.F."/>
        </authorList>
    </citation>
    <scope>NUCLEOTIDE SEQUENCE [LARGE SCALE GENOMIC DNA]</scope>
</reference>
<accession>A0A1G1V5H5</accession>
<dbReference type="GO" id="GO:0005829">
    <property type="term" value="C:cytosol"/>
    <property type="evidence" value="ECO:0007669"/>
    <property type="project" value="TreeGrafter"/>
</dbReference>
<dbReference type="InterPro" id="IPR036412">
    <property type="entry name" value="HAD-like_sf"/>
</dbReference>
<dbReference type="Proteomes" id="UP000178272">
    <property type="component" value="Unassembled WGS sequence"/>
</dbReference>
<dbReference type="STRING" id="1797517.A3F61_03830"/>
<dbReference type="Pfam" id="PF08282">
    <property type="entry name" value="Hydrolase_3"/>
    <property type="match status" value="1"/>
</dbReference>
<dbReference type="SUPFAM" id="SSF56784">
    <property type="entry name" value="HAD-like"/>
    <property type="match status" value="1"/>
</dbReference>
<dbReference type="AlphaFoldDB" id="A0A1G1V5H5"/>
<dbReference type="Gene3D" id="3.40.50.1000">
    <property type="entry name" value="HAD superfamily/HAD-like"/>
    <property type="match status" value="1"/>
</dbReference>
<dbReference type="PANTHER" id="PTHR10000">
    <property type="entry name" value="PHOSPHOSERINE PHOSPHATASE"/>
    <property type="match status" value="1"/>
</dbReference>
<name>A0A1G1V5H5_9BACT</name>
<dbReference type="InterPro" id="IPR006379">
    <property type="entry name" value="HAD-SF_hydro_IIB"/>
</dbReference>
<dbReference type="InterPro" id="IPR023214">
    <property type="entry name" value="HAD_sf"/>
</dbReference>